<keyword evidence="5" id="KW-0966">Cell projection</keyword>
<dbReference type="EMBL" id="JADGJD010000051">
    <property type="protein sequence ID" value="KAJ3055977.1"/>
    <property type="molecule type" value="Genomic_DNA"/>
</dbReference>
<dbReference type="AlphaFoldDB" id="A0AAD5SQ05"/>
<gene>
    <name evidence="10" type="primary">IFT81</name>
    <name evidence="10" type="ORF">HK097_008586</name>
</gene>
<dbReference type="PANTHER" id="PTHR15614:SF2">
    <property type="entry name" value="INTRAFLAGELLAR TRANSPORT PROTEIN 81 HOMOLOG"/>
    <property type="match status" value="1"/>
</dbReference>
<comment type="subcellular location">
    <subcellularLocation>
        <location evidence="1">Cell projection</location>
        <location evidence="1">Cilium</location>
    </subcellularLocation>
</comment>
<dbReference type="GO" id="GO:0060271">
    <property type="term" value="P:cilium assembly"/>
    <property type="evidence" value="ECO:0007669"/>
    <property type="project" value="InterPro"/>
</dbReference>
<organism evidence="10 11">
    <name type="scientific">Rhizophlyctis rosea</name>
    <dbReference type="NCBI Taxonomy" id="64517"/>
    <lineage>
        <taxon>Eukaryota</taxon>
        <taxon>Fungi</taxon>
        <taxon>Fungi incertae sedis</taxon>
        <taxon>Chytridiomycota</taxon>
        <taxon>Chytridiomycota incertae sedis</taxon>
        <taxon>Chytridiomycetes</taxon>
        <taxon>Rhizophlyctidales</taxon>
        <taxon>Rhizophlyctidaceae</taxon>
        <taxon>Rhizophlyctis</taxon>
    </lineage>
</organism>
<dbReference type="Proteomes" id="UP001212841">
    <property type="component" value="Unassembled WGS sequence"/>
</dbReference>
<dbReference type="Pfam" id="PF18383">
    <property type="entry name" value="IFT81_CH"/>
    <property type="match status" value="1"/>
</dbReference>
<name>A0AAD5SQ05_9FUNG</name>
<dbReference type="InterPro" id="IPR043016">
    <property type="entry name" value="IFT81_N_sf"/>
</dbReference>
<accession>A0AAD5SQ05</accession>
<dbReference type="InterPro" id="IPR041146">
    <property type="entry name" value="IFT81_CH"/>
</dbReference>
<keyword evidence="11" id="KW-1185">Reference proteome</keyword>
<feature type="coiled-coil region" evidence="7">
    <location>
        <begin position="147"/>
        <end position="252"/>
    </location>
</feature>
<dbReference type="GO" id="GO:0015631">
    <property type="term" value="F:tubulin binding"/>
    <property type="evidence" value="ECO:0007669"/>
    <property type="project" value="InterPro"/>
</dbReference>
<evidence type="ECO:0000256" key="1">
    <source>
        <dbReference type="ARBA" id="ARBA00004138"/>
    </source>
</evidence>
<evidence type="ECO:0000256" key="4">
    <source>
        <dbReference type="ARBA" id="ARBA00023069"/>
    </source>
</evidence>
<keyword evidence="3 7" id="KW-0175">Coiled coil</keyword>
<comment type="caution">
    <text evidence="10">The sequence shown here is derived from an EMBL/GenBank/DDBJ whole genome shotgun (WGS) entry which is preliminary data.</text>
</comment>
<comment type="similarity">
    <text evidence="6">Belongs to the IFT81 family.</text>
</comment>
<keyword evidence="2" id="KW-0970">Cilium biogenesis/degradation</keyword>
<sequence length="684" mass="77340">MPSAPDLKLISERLSEPPFKRALSVIQLHDELDPFQLLQILNDVIIHIDEANPHSIHRGTDLRTEVPDETVARIGGFLRMLKHKGVSDGEEFREKLLGGDREVLLDALAFLLKDVPTHKKRAYLAPYLAAVDVPPEFMQDDVTADFSRQLEERQEQFKEVHKQVEQMKQTGSSAATIKREIQQMEDEKQQVLNKIGRLKKKVEDVPNHDKWLEAARNLRTEQQNEAQIAERIKEQRSQVLQAERKLTAALQTLKDGRTAFASAGPDVLFTKMEEDYKMNKYLVTENLPKSIEESKQHIRDLNRVLAEPATDERDLKGLEDEIKQLNDAIAKLAEKKLLKSASGDDKLALFRQQAAIIARKKEGTATKLKAVTDELSAAQEELNAKKETATGAAGQKMLKGEELKRYVSELRGKSTVYKKKKAELSELTAEFGILQRTEEILKGRVKSLEDALAASGVPIPTGHDASEKTSAGKGAREELKGAKLNEVSAIVEKLTTTINEKKSHLSPIIQEMRSLRQQAQELETEYTEKKKSHDALMVGLDSEAISLDQEVKGYRQDIQTDQSRQYYLNLQIEMLEIAHERVMQEMKAYIGGDEALEAIQKQRGFKTYRELYNKKILEAENAGRALRESQKEVKAKHEPNMKQLAMFTDVKKLLALKASCNKKILSGDNRGEETGMVTQDRLVL</sequence>
<dbReference type="GO" id="GO:0036064">
    <property type="term" value="C:ciliary basal body"/>
    <property type="evidence" value="ECO:0007669"/>
    <property type="project" value="TreeGrafter"/>
</dbReference>
<evidence type="ECO:0000256" key="8">
    <source>
        <dbReference type="SAM" id="MobiDB-lite"/>
    </source>
</evidence>
<feature type="coiled-coil region" evidence="7">
    <location>
        <begin position="505"/>
        <end position="532"/>
    </location>
</feature>
<proteinExistence type="inferred from homology"/>
<protein>
    <submittedName>
        <fullName evidence="10">Intraflagellar transport protein 81</fullName>
    </submittedName>
</protein>
<feature type="domain" description="IFT81 calponin homology" evidence="9">
    <location>
        <begin position="6"/>
        <end position="132"/>
    </location>
</feature>
<dbReference type="Gene3D" id="1.10.418.70">
    <property type="entry name" value="Intraflagellar transport protein 81, N-terminal domain"/>
    <property type="match status" value="1"/>
</dbReference>
<evidence type="ECO:0000313" key="11">
    <source>
        <dbReference type="Proteomes" id="UP001212841"/>
    </source>
</evidence>
<evidence type="ECO:0000313" key="10">
    <source>
        <dbReference type="EMBL" id="KAJ3055977.1"/>
    </source>
</evidence>
<evidence type="ECO:0000256" key="2">
    <source>
        <dbReference type="ARBA" id="ARBA00022794"/>
    </source>
</evidence>
<evidence type="ECO:0000256" key="3">
    <source>
        <dbReference type="ARBA" id="ARBA00023054"/>
    </source>
</evidence>
<dbReference type="GO" id="GO:0042073">
    <property type="term" value="P:intraciliary transport"/>
    <property type="evidence" value="ECO:0007669"/>
    <property type="project" value="InterPro"/>
</dbReference>
<evidence type="ECO:0000256" key="5">
    <source>
        <dbReference type="ARBA" id="ARBA00023273"/>
    </source>
</evidence>
<dbReference type="InterPro" id="IPR029600">
    <property type="entry name" value="IFT81"/>
</dbReference>
<reference evidence="10" key="1">
    <citation type="submission" date="2020-05" db="EMBL/GenBank/DDBJ databases">
        <title>Phylogenomic resolution of chytrid fungi.</title>
        <authorList>
            <person name="Stajich J.E."/>
            <person name="Amses K."/>
            <person name="Simmons R."/>
            <person name="Seto K."/>
            <person name="Myers J."/>
            <person name="Bonds A."/>
            <person name="Quandt C.A."/>
            <person name="Barry K."/>
            <person name="Liu P."/>
            <person name="Grigoriev I."/>
            <person name="Longcore J.E."/>
            <person name="James T.Y."/>
        </authorList>
    </citation>
    <scope>NUCLEOTIDE SEQUENCE</scope>
    <source>
        <strain evidence="10">JEL0318</strain>
    </source>
</reference>
<dbReference type="PANTHER" id="PTHR15614">
    <property type="entry name" value="INTRAFLAGELLAR TRANSPORT PROTEIN 81 HOMOLOG"/>
    <property type="match status" value="1"/>
</dbReference>
<evidence type="ECO:0000259" key="9">
    <source>
        <dbReference type="Pfam" id="PF18383"/>
    </source>
</evidence>
<feature type="coiled-coil region" evidence="7">
    <location>
        <begin position="361"/>
        <end position="388"/>
    </location>
</feature>
<feature type="region of interest" description="Disordered" evidence="8">
    <location>
        <begin position="457"/>
        <end position="476"/>
    </location>
</feature>
<evidence type="ECO:0000256" key="6">
    <source>
        <dbReference type="ARBA" id="ARBA00043983"/>
    </source>
</evidence>
<dbReference type="GO" id="GO:0030992">
    <property type="term" value="C:intraciliary transport particle B"/>
    <property type="evidence" value="ECO:0007669"/>
    <property type="project" value="InterPro"/>
</dbReference>
<evidence type="ECO:0000256" key="7">
    <source>
        <dbReference type="SAM" id="Coils"/>
    </source>
</evidence>
<keyword evidence="4" id="KW-0969">Cilium</keyword>